<dbReference type="AlphaFoldDB" id="A0A9D1IAK0"/>
<evidence type="ECO:0000313" key="4">
    <source>
        <dbReference type="Proteomes" id="UP000824072"/>
    </source>
</evidence>
<reference evidence="3" key="1">
    <citation type="submission" date="2020-10" db="EMBL/GenBank/DDBJ databases">
        <authorList>
            <person name="Gilroy R."/>
        </authorList>
    </citation>
    <scope>NUCLEOTIDE SEQUENCE</scope>
    <source>
        <strain evidence="3">ChiHcec3-11533</strain>
    </source>
</reference>
<dbReference type="Gene3D" id="3.40.50.1820">
    <property type="entry name" value="alpha/beta hydrolase"/>
    <property type="match status" value="1"/>
</dbReference>
<dbReference type="SUPFAM" id="SSF53474">
    <property type="entry name" value="alpha/beta-Hydrolases"/>
    <property type="match status" value="1"/>
</dbReference>
<gene>
    <name evidence="3" type="ORF">IAB02_01885</name>
</gene>
<dbReference type="PRINTS" id="PR00111">
    <property type="entry name" value="ABHYDROLASE"/>
</dbReference>
<evidence type="ECO:0000313" key="3">
    <source>
        <dbReference type="EMBL" id="HIU33291.1"/>
    </source>
</evidence>
<proteinExistence type="predicted"/>
<comment type="caution">
    <text evidence="3">The sequence shown here is derived from an EMBL/GenBank/DDBJ whole genome shotgun (WGS) entry which is preliminary data.</text>
</comment>
<protein>
    <submittedName>
        <fullName evidence="3">Alpha/beta hydrolase</fullName>
    </submittedName>
</protein>
<dbReference type="EMBL" id="DVMU01000042">
    <property type="protein sequence ID" value="HIU33291.1"/>
    <property type="molecule type" value="Genomic_DNA"/>
</dbReference>
<dbReference type="GO" id="GO:0016020">
    <property type="term" value="C:membrane"/>
    <property type="evidence" value="ECO:0007669"/>
    <property type="project" value="TreeGrafter"/>
</dbReference>
<dbReference type="Pfam" id="PF12697">
    <property type="entry name" value="Abhydrolase_6"/>
    <property type="match status" value="1"/>
</dbReference>
<dbReference type="GO" id="GO:0016787">
    <property type="term" value="F:hydrolase activity"/>
    <property type="evidence" value="ECO:0007669"/>
    <property type="project" value="UniProtKB-KW"/>
</dbReference>
<dbReference type="InterPro" id="IPR029058">
    <property type="entry name" value="AB_hydrolase_fold"/>
</dbReference>
<reference evidence="3" key="2">
    <citation type="journal article" date="2021" name="PeerJ">
        <title>Extensive microbial diversity within the chicken gut microbiome revealed by metagenomics and culture.</title>
        <authorList>
            <person name="Gilroy R."/>
            <person name="Ravi A."/>
            <person name="Getino M."/>
            <person name="Pursley I."/>
            <person name="Horton D.L."/>
            <person name="Alikhan N.F."/>
            <person name="Baker D."/>
            <person name="Gharbi K."/>
            <person name="Hall N."/>
            <person name="Watson M."/>
            <person name="Adriaenssens E.M."/>
            <person name="Foster-Nyarko E."/>
            <person name="Jarju S."/>
            <person name="Secka A."/>
            <person name="Antonio M."/>
            <person name="Oren A."/>
            <person name="Chaudhuri R.R."/>
            <person name="La Ragione R."/>
            <person name="Hildebrand F."/>
            <person name="Pallen M.J."/>
        </authorList>
    </citation>
    <scope>NUCLEOTIDE SEQUENCE</scope>
    <source>
        <strain evidence="3">ChiHcec3-11533</strain>
    </source>
</reference>
<organism evidence="3 4">
    <name type="scientific">Candidatus Pullichristensenella excrementigallinarum</name>
    <dbReference type="NCBI Taxonomy" id="2840907"/>
    <lineage>
        <taxon>Bacteria</taxon>
        <taxon>Bacillati</taxon>
        <taxon>Bacillota</taxon>
        <taxon>Clostridia</taxon>
        <taxon>Candidatus Pullichristensenella</taxon>
    </lineage>
</organism>
<dbReference type="PANTHER" id="PTHR43798:SF31">
    <property type="entry name" value="AB HYDROLASE SUPERFAMILY PROTEIN YCLE"/>
    <property type="match status" value="1"/>
</dbReference>
<evidence type="ECO:0000259" key="2">
    <source>
        <dbReference type="Pfam" id="PF12697"/>
    </source>
</evidence>
<sequence length="273" mass="31031">MPCERTRYQERIVEVGMYFEHEGARLYYDRQGSGAPLLMLHGWGGRADSFLPAIRDFQAVRTVYAVDFPGHGNSPEPPEPWSVTEYMELIRAFIRRMGIEGTDIMAHSFGGRVALLLAATYPEAVGKMVLTGCAGLRPKPSGKKKARTRVYRALRALADNGLTRRLCPKTVERTREALVQKFGSPDYRQLSPAMRRTFNRVIAQDLQPCLRRIQASTLLIWGTEDRDTPLWMGETMEREIPDAALIRFEGAGHFAYLDRYGEFRAIAWKFLIG</sequence>
<dbReference type="InterPro" id="IPR050266">
    <property type="entry name" value="AB_hydrolase_sf"/>
</dbReference>
<name>A0A9D1IAK0_9FIRM</name>
<dbReference type="PANTHER" id="PTHR43798">
    <property type="entry name" value="MONOACYLGLYCEROL LIPASE"/>
    <property type="match status" value="1"/>
</dbReference>
<accession>A0A9D1IAK0</accession>
<evidence type="ECO:0000256" key="1">
    <source>
        <dbReference type="ARBA" id="ARBA00022801"/>
    </source>
</evidence>
<feature type="domain" description="AB hydrolase-1" evidence="2">
    <location>
        <begin position="37"/>
        <end position="264"/>
    </location>
</feature>
<keyword evidence="1 3" id="KW-0378">Hydrolase</keyword>
<dbReference type="Proteomes" id="UP000824072">
    <property type="component" value="Unassembled WGS sequence"/>
</dbReference>
<dbReference type="InterPro" id="IPR000073">
    <property type="entry name" value="AB_hydrolase_1"/>
</dbReference>